<sequence>MKAIILISTLLMGTSSLALAPPLRQATRARGLADELVPIVDDNNNRRQWVATYGEANKTNDGSPDSPTVDDNNNRRQWVATYGEANKTNDGFPESPTVDDNNNRRQWVATYGEANKTENPDSGSTVDYTSNRSDWVVEYKAYDHWLPTGPDYLDLGQLEKGYHAHLLAMQGLLANQVFDRGDRGNLKVDEGFGLFGLPADPTRGIGLAIMLLCL</sequence>
<evidence type="ECO:0000256" key="2">
    <source>
        <dbReference type="SAM" id="SignalP"/>
    </source>
</evidence>
<evidence type="ECO:0000313" key="4">
    <source>
        <dbReference type="Proteomes" id="UP001148614"/>
    </source>
</evidence>
<proteinExistence type="predicted"/>
<accession>A0A9W8TMF3</accession>
<dbReference type="EMBL" id="JANPWZ010000850">
    <property type="protein sequence ID" value="KAJ3571376.1"/>
    <property type="molecule type" value="Genomic_DNA"/>
</dbReference>
<comment type="caution">
    <text evidence="3">The sequence shown here is derived from an EMBL/GenBank/DDBJ whole genome shotgun (WGS) entry which is preliminary data.</text>
</comment>
<name>A0A9W8TMF3_9PEZI</name>
<evidence type="ECO:0000313" key="3">
    <source>
        <dbReference type="EMBL" id="KAJ3571376.1"/>
    </source>
</evidence>
<evidence type="ECO:0000256" key="1">
    <source>
        <dbReference type="SAM" id="MobiDB-lite"/>
    </source>
</evidence>
<keyword evidence="4" id="KW-1185">Reference proteome</keyword>
<feature type="region of interest" description="Disordered" evidence="1">
    <location>
        <begin position="53"/>
        <end position="73"/>
    </location>
</feature>
<protein>
    <submittedName>
        <fullName evidence="3">Uncharacterized protein</fullName>
    </submittedName>
</protein>
<feature type="chain" id="PRO_5040870232" evidence="2">
    <location>
        <begin position="21"/>
        <end position="214"/>
    </location>
</feature>
<keyword evidence="2" id="KW-0732">Signal</keyword>
<organism evidence="3 4">
    <name type="scientific">Xylaria arbuscula</name>
    <dbReference type="NCBI Taxonomy" id="114810"/>
    <lineage>
        <taxon>Eukaryota</taxon>
        <taxon>Fungi</taxon>
        <taxon>Dikarya</taxon>
        <taxon>Ascomycota</taxon>
        <taxon>Pezizomycotina</taxon>
        <taxon>Sordariomycetes</taxon>
        <taxon>Xylariomycetidae</taxon>
        <taxon>Xylariales</taxon>
        <taxon>Xylariaceae</taxon>
        <taxon>Xylaria</taxon>
    </lineage>
</organism>
<dbReference type="AlphaFoldDB" id="A0A9W8TMF3"/>
<feature type="region of interest" description="Disordered" evidence="1">
    <location>
        <begin position="85"/>
        <end position="104"/>
    </location>
</feature>
<feature type="signal peptide" evidence="2">
    <location>
        <begin position="1"/>
        <end position="20"/>
    </location>
</feature>
<dbReference type="Proteomes" id="UP001148614">
    <property type="component" value="Unassembled WGS sequence"/>
</dbReference>
<reference evidence="3" key="1">
    <citation type="submission" date="2022-07" db="EMBL/GenBank/DDBJ databases">
        <title>Genome Sequence of Xylaria arbuscula.</title>
        <authorList>
            <person name="Buettner E."/>
        </authorList>
    </citation>
    <scope>NUCLEOTIDE SEQUENCE</scope>
    <source>
        <strain evidence="3">VT107</strain>
    </source>
</reference>
<gene>
    <name evidence="3" type="ORF">NPX13_g5405</name>
</gene>
<feature type="compositionally biased region" description="Polar residues" evidence="1">
    <location>
        <begin position="57"/>
        <end position="71"/>
    </location>
</feature>